<dbReference type="Proteomes" id="UP000315128">
    <property type="component" value="Chromosome"/>
</dbReference>
<name>A0A514Z8P3_9LACT</name>
<accession>A0A514Z8P3</accession>
<keyword evidence="2" id="KW-1185">Reference proteome</keyword>
<evidence type="ECO:0000313" key="2">
    <source>
        <dbReference type="Proteomes" id="UP000315128"/>
    </source>
</evidence>
<organism evidence="1 2">
    <name type="scientific">Lactococcus protaetiae</name>
    <dbReference type="NCBI Taxonomy" id="2592653"/>
    <lineage>
        <taxon>Bacteria</taxon>
        <taxon>Bacillati</taxon>
        <taxon>Bacillota</taxon>
        <taxon>Bacilli</taxon>
        <taxon>Lactobacillales</taxon>
        <taxon>Streptococcaceae</taxon>
        <taxon>Lactococcus</taxon>
    </lineage>
</organism>
<sequence length="89" mass="10545">MEKNAEKQELLNELYNLILDKHIRDWERKQLIDMKNNLANQERFTDELSRLEIALRPLALRHNLTPKMTVFYEKITSSKLFGRGVGGIF</sequence>
<dbReference type="InterPro" id="IPR015046">
    <property type="entry name" value="LciA_Immunity-like"/>
</dbReference>
<dbReference type="EMBL" id="CP041356">
    <property type="protein sequence ID" value="QDK70958.1"/>
    <property type="molecule type" value="Genomic_DNA"/>
</dbReference>
<dbReference type="CDD" id="cd21059">
    <property type="entry name" value="LciA-like"/>
    <property type="match status" value="1"/>
</dbReference>
<reference evidence="1 2" key="1">
    <citation type="submission" date="2019-07" db="EMBL/GenBank/DDBJ databases">
        <title>Genome sequencing of KACC 19320.</title>
        <authorList>
            <person name="Heo J."/>
            <person name="Kim S.-J."/>
            <person name="Kim J.-S."/>
            <person name="Hong S.-B."/>
            <person name="Kwon S.-W."/>
        </authorList>
    </citation>
    <scope>NUCLEOTIDE SEQUENCE [LARGE SCALE GENOMIC DNA]</scope>
    <source>
        <strain evidence="1 2">KACC 19320</strain>
    </source>
</reference>
<dbReference type="KEGG" id="lack:FLP15_07050"/>
<dbReference type="GO" id="GO:0030153">
    <property type="term" value="P:bacteriocin immunity"/>
    <property type="evidence" value="ECO:0007669"/>
    <property type="project" value="InterPro"/>
</dbReference>
<proteinExistence type="predicted"/>
<protein>
    <submittedName>
        <fullName evidence="1">Bacteriocin immunity protein</fullName>
    </submittedName>
</protein>
<dbReference type="AlphaFoldDB" id="A0A514Z8P3"/>
<gene>
    <name evidence="1" type="ORF">FLP15_07050</name>
</gene>
<evidence type="ECO:0000313" key="1">
    <source>
        <dbReference type="EMBL" id="QDK70958.1"/>
    </source>
</evidence>
<dbReference type="Pfam" id="PF08951">
    <property type="entry name" value="EntA_Immun"/>
    <property type="match status" value="1"/>
</dbReference>
<dbReference type="OrthoDB" id="2243211at2"/>
<dbReference type="RefSeq" id="WP_142766528.1">
    <property type="nucleotide sequence ID" value="NZ_CP041356.1"/>
</dbReference>